<feature type="transmembrane region" description="Helical" evidence="1">
    <location>
        <begin position="5"/>
        <end position="21"/>
    </location>
</feature>
<dbReference type="EMBL" id="BAAASD010000004">
    <property type="protein sequence ID" value="GAA2332952.1"/>
    <property type="molecule type" value="Genomic_DNA"/>
</dbReference>
<proteinExistence type="predicted"/>
<keyword evidence="1" id="KW-0812">Transmembrane</keyword>
<keyword evidence="1" id="KW-1133">Transmembrane helix</keyword>
<sequence length="62" mass="6739">MPRRVLFVLVVSLLNLLTWLGTLLSRLAVYVLPFIVSWLAVLGLFYAFDLPLGPGAGIGQAP</sequence>
<name>A0ABN3FLN8_9ACTN</name>
<accession>A0ABN3FLN8</accession>
<gene>
    <name evidence="2" type="ORF">GCM10010246_15550</name>
</gene>
<dbReference type="RefSeq" id="WP_346173750.1">
    <property type="nucleotide sequence ID" value="NZ_BAAASD010000004.1"/>
</dbReference>
<protein>
    <submittedName>
        <fullName evidence="2">Uncharacterized protein</fullName>
    </submittedName>
</protein>
<keyword evidence="1" id="KW-0472">Membrane</keyword>
<evidence type="ECO:0000313" key="2">
    <source>
        <dbReference type="EMBL" id="GAA2332952.1"/>
    </source>
</evidence>
<organism evidence="2 3">
    <name type="scientific">Streptomyces cuspidosporus</name>
    <dbReference type="NCBI Taxonomy" id="66882"/>
    <lineage>
        <taxon>Bacteria</taxon>
        <taxon>Bacillati</taxon>
        <taxon>Actinomycetota</taxon>
        <taxon>Actinomycetes</taxon>
        <taxon>Kitasatosporales</taxon>
        <taxon>Streptomycetaceae</taxon>
        <taxon>Streptomyces</taxon>
    </lineage>
</organism>
<comment type="caution">
    <text evidence="2">The sequence shown here is derived from an EMBL/GenBank/DDBJ whole genome shotgun (WGS) entry which is preliminary data.</text>
</comment>
<dbReference type="Proteomes" id="UP001500253">
    <property type="component" value="Unassembled WGS sequence"/>
</dbReference>
<feature type="transmembrane region" description="Helical" evidence="1">
    <location>
        <begin position="27"/>
        <end position="48"/>
    </location>
</feature>
<evidence type="ECO:0000313" key="3">
    <source>
        <dbReference type="Proteomes" id="UP001500253"/>
    </source>
</evidence>
<reference evidence="2 3" key="1">
    <citation type="journal article" date="2019" name="Int. J. Syst. Evol. Microbiol.">
        <title>The Global Catalogue of Microorganisms (GCM) 10K type strain sequencing project: providing services to taxonomists for standard genome sequencing and annotation.</title>
        <authorList>
            <consortium name="The Broad Institute Genomics Platform"/>
            <consortium name="The Broad Institute Genome Sequencing Center for Infectious Disease"/>
            <person name="Wu L."/>
            <person name="Ma J."/>
        </authorList>
    </citation>
    <scope>NUCLEOTIDE SEQUENCE [LARGE SCALE GENOMIC DNA]</scope>
    <source>
        <strain evidence="2 3">JCM 4316</strain>
    </source>
</reference>
<evidence type="ECO:0000256" key="1">
    <source>
        <dbReference type="SAM" id="Phobius"/>
    </source>
</evidence>
<keyword evidence="3" id="KW-1185">Reference proteome</keyword>